<dbReference type="InterPro" id="IPR038722">
    <property type="entry name" value="Ner_HTH_dom"/>
</dbReference>
<feature type="region of interest" description="Disordered" evidence="5">
    <location>
        <begin position="78"/>
        <end position="100"/>
    </location>
</feature>
<comment type="similarity">
    <text evidence="1">Belongs to the ner transcriptional regulatory family.</text>
</comment>
<dbReference type="KEGG" id="shp:Sput200_3987"/>
<evidence type="ECO:0000256" key="3">
    <source>
        <dbReference type="ARBA" id="ARBA00023125"/>
    </source>
</evidence>
<keyword evidence="3" id="KW-0238">DNA-binding</keyword>
<dbReference type="GO" id="GO:0003677">
    <property type="term" value="F:DNA binding"/>
    <property type="evidence" value="ECO:0007669"/>
    <property type="project" value="UniProtKB-KW"/>
</dbReference>
<feature type="compositionally biased region" description="Polar residues" evidence="5">
    <location>
        <begin position="80"/>
        <end position="93"/>
    </location>
</feature>
<dbReference type="EMBL" id="CP002457">
    <property type="protein sequence ID" value="ADV56346.1"/>
    <property type="molecule type" value="Genomic_DNA"/>
</dbReference>
<dbReference type="EMBL" id="CP002457">
    <property type="protein sequence ID" value="ADV56106.1"/>
    <property type="molecule type" value="Genomic_DNA"/>
</dbReference>
<evidence type="ECO:0000256" key="5">
    <source>
        <dbReference type="SAM" id="MobiDB-lite"/>
    </source>
</evidence>
<evidence type="ECO:0000313" key="7">
    <source>
        <dbReference type="EMBL" id="ADV56106.1"/>
    </source>
</evidence>
<dbReference type="Pfam" id="PF13693">
    <property type="entry name" value="HTH_35"/>
    <property type="match status" value="1"/>
</dbReference>
<evidence type="ECO:0000256" key="1">
    <source>
        <dbReference type="ARBA" id="ARBA00006157"/>
    </source>
</evidence>
<keyword evidence="2" id="KW-0805">Transcription regulation</keyword>
<evidence type="ECO:0000313" key="8">
    <source>
        <dbReference type="EMBL" id="ADV56346.1"/>
    </source>
</evidence>
<dbReference type="AlphaFoldDB" id="E6XHS1"/>
<name>E6XHS1_SHEP2</name>
<feature type="domain" description="Ner winged helix-turn-helix DNA-binding" evidence="6">
    <location>
        <begin position="13"/>
        <end position="83"/>
    </location>
</feature>
<dbReference type="InterPro" id="IPR010982">
    <property type="entry name" value="Lambda_DNA-bd_dom_sf"/>
</dbReference>
<dbReference type="Gene3D" id="1.10.260.40">
    <property type="entry name" value="lambda repressor-like DNA-binding domains"/>
    <property type="match status" value="1"/>
</dbReference>
<evidence type="ECO:0000259" key="6">
    <source>
        <dbReference type="Pfam" id="PF13693"/>
    </source>
</evidence>
<evidence type="ECO:0000256" key="2">
    <source>
        <dbReference type="ARBA" id="ARBA00023015"/>
    </source>
</evidence>
<dbReference type="HOGENOM" id="CLU_162005_3_0_6"/>
<evidence type="ECO:0000256" key="4">
    <source>
        <dbReference type="ARBA" id="ARBA00023163"/>
    </source>
</evidence>
<sequence>MDKQKPIPNPENDWHHADIIAALKKQGTNLTQVAKAAGYSNAGTLWNAIARKWPKGERIIATAIGVEPNVIWPSRYLHPNKSTKSNVSTNDCVNAQKEVA</sequence>
<organism evidence="8 9">
    <name type="scientific">Shewanella putrefaciens (strain 200)</name>
    <dbReference type="NCBI Taxonomy" id="399804"/>
    <lineage>
        <taxon>Bacteria</taxon>
        <taxon>Pseudomonadati</taxon>
        <taxon>Pseudomonadota</taxon>
        <taxon>Gammaproteobacteria</taxon>
        <taxon>Alteromonadales</taxon>
        <taxon>Shewanellaceae</taxon>
        <taxon>Shewanella</taxon>
    </lineage>
</organism>
<reference evidence="8 9" key="1">
    <citation type="submission" date="2011-01" db="EMBL/GenBank/DDBJ databases">
        <title>Complete sequence of Shewanella putrefaciens 200.</title>
        <authorList>
            <consortium name="US DOE Joint Genome Institute"/>
            <person name="Lucas S."/>
            <person name="Copeland A."/>
            <person name="Lapidus A."/>
            <person name="Cheng J.-F."/>
            <person name="Bruce D."/>
            <person name="Goodwin L."/>
            <person name="Pitluck S."/>
            <person name="Munk A.C."/>
            <person name="Detter J.C."/>
            <person name="Han C."/>
            <person name="Tapia R."/>
            <person name="Land M."/>
            <person name="Hauser L."/>
            <person name="Chang Y.-J."/>
            <person name="Jeffries C."/>
            <person name="Kyrpides N."/>
            <person name="Ivanova N."/>
            <person name="Mikhailova N."/>
            <person name="Kolker E."/>
            <person name="Lawrence C."/>
            <person name="McCue L.A."/>
            <person name="DiChristina T."/>
            <person name="Nealson K."/>
            <person name="Fredrickson J.K."/>
            <person name="Woyke T."/>
        </authorList>
    </citation>
    <scope>NUCLEOTIDE SEQUENCE [LARGE SCALE GENOMIC DNA]</scope>
    <source>
        <strain evidence="8 9">200</strain>
    </source>
</reference>
<gene>
    <name evidence="7" type="ordered locus">Sput200_3727</name>
    <name evidence="8" type="ordered locus">Sput200_3987</name>
</gene>
<accession>E6XHS1</accession>
<dbReference type="OrthoDB" id="5405994at2"/>
<dbReference type="SUPFAM" id="SSF47413">
    <property type="entry name" value="lambda repressor-like DNA-binding domains"/>
    <property type="match status" value="1"/>
</dbReference>
<protein>
    <submittedName>
        <fullName evidence="8">Prophage Mu transcriptional regulator, Ner</fullName>
    </submittedName>
    <submittedName>
        <fullName evidence="7">Putative transcriptional regulator, Nlp</fullName>
    </submittedName>
</protein>
<proteinExistence type="inferred from homology"/>
<dbReference type="Proteomes" id="UP000008209">
    <property type="component" value="Chromosome"/>
</dbReference>
<dbReference type="KEGG" id="shp:Sput200_3727"/>
<evidence type="ECO:0000313" key="9">
    <source>
        <dbReference type="Proteomes" id="UP000008209"/>
    </source>
</evidence>
<dbReference type="PATRIC" id="fig|399804.5.peg.3858"/>
<keyword evidence="4" id="KW-0804">Transcription</keyword>